<dbReference type="Gene3D" id="2.60.120.10">
    <property type="entry name" value="Jelly Rolls"/>
    <property type="match status" value="1"/>
</dbReference>
<dbReference type="Pfam" id="PF12852">
    <property type="entry name" value="Cupin_6"/>
    <property type="match status" value="1"/>
</dbReference>
<dbReference type="InterPro" id="IPR014710">
    <property type="entry name" value="RmlC-like_jellyroll"/>
</dbReference>
<dbReference type="InterPro" id="IPR050204">
    <property type="entry name" value="AraC_XylS_family_regulators"/>
</dbReference>
<dbReference type="PANTHER" id="PTHR46796">
    <property type="entry name" value="HTH-TYPE TRANSCRIPTIONAL ACTIVATOR RHAS-RELATED"/>
    <property type="match status" value="1"/>
</dbReference>
<name>A0ABX0FKM7_9BURK</name>
<dbReference type="RefSeq" id="WP_166103132.1">
    <property type="nucleotide sequence ID" value="NZ_JAADJT010000005.1"/>
</dbReference>
<feature type="domain" description="HTH araC/xylS-type" evidence="4">
    <location>
        <begin position="199"/>
        <end position="297"/>
    </location>
</feature>
<dbReference type="EMBL" id="JAADJT010000005">
    <property type="protein sequence ID" value="NGZ85073.1"/>
    <property type="molecule type" value="Genomic_DNA"/>
</dbReference>
<keyword evidence="2" id="KW-0238">DNA-binding</keyword>
<dbReference type="InterPro" id="IPR011051">
    <property type="entry name" value="RmlC_Cupin_sf"/>
</dbReference>
<dbReference type="Proteomes" id="UP000666369">
    <property type="component" value="Unassembled WGS sequence"/>
</dbReference>
<keyword evidence="1" id="KW-0805">Transcription regulation</keyword>
<dbReference type="InterPro" id="IPR032783">
    <property type="entry name" value="AraC_lig"/>
</dbReference>
<evidence type="ECO:0000256" key="1">
    <source>
        <dbReference type="ARBA" id="ARBA00023015"/>
    </source>
</evidence>
<reference evidence="6" key="2">
    <citation type="submission" date="2023-07" db="EMBL/GenBank/DDBJ databases">
        <title>Duganella aceri sp. nov., isolated from tree sap.</title>
        <authorList>
            <person name="Kim I.S."/>
        </authorList>
    </citation>
    <scope>NUCLEOTIDE SEQUENCE [LARGE SCALE GENOMIC DNA]</scope>
    <source>
        <strain evidence="6">SAP-35</strain>
    </source>
</reference>
<evidence type="ECO:0000313" key="5">
    <source>
        <dbReference type="EMBL" id="NGZ85073.1"/>
    </source>
</evidence>
<dbReference type="InterPro" id="IPR009057">
    <property type="entry name" value="Homeodomain-like_sf"/>
</dbReference>
<accession>A0ABX0FKM7</accession>
<dbReference type="Pfam" id="PF12833">
    <property type="entry name" value="HTH_18"/>
    <property type="match status" value="1"/>
</dbReference>
<dbReference type="InterPro" id="IPR018060">
    <property type="entry name" value="HTH_AraC"/>
</dbReference>
<sequence length="308" mass="34484">MNTVNQWLKTVRSEDAIFARTRISGGWGFEMERQDAITFHFVAEGHAYVQVETQPPIMLHPYDLVMFPRGEPHRVMHCEDGATIPLRQFIASGNDLFGTLSGDTTIVCGTVRAARIAKIASQTLPQMLILRGGPERQARAILETLRLLGDEIESDAGGDEIVLNNLLSNLFVYVLRTQAPDAARLNDGRQSPAARKQILRAVECIHSDPATPWDVDGLSGVAGLSRTRFIREFRQLTGKSPHQYLLHRRMELGAQLLENTTLRLAEIAVRVGYRSEFSFSRAFKKLCKVSPSHLRAGRNLLLRNDLSQ</sequence>
<dbReference type="PANTHER" id="PTHR46796:SF7">
    <property type="entry name" value="ARAC FAMILY TRANSCRIPTIONAL REGULATOR"/>
    <property type="match status" value="1"/>
</dbReference>
<keyword evidence="6" id="KW-1185">Reference proteome</keyword>
<dbReference type="SUPFAM" id="SSF51182">
    <property type="entry name" value="RmlC-like cupins"/>
    <property type="match status" value="1"/>
</dbReference>
<dbReference type="PROSITE" id="PS00041">
    <property type="entry name" value="HTH_ARAC_FAMILY_1"/>
    <property type="match status" value="1"/>
</dbReference>
<dbReference type="SMART" id="SM00342">
    <property type="entry name" value="HTH_ARAC"/>
    <property type="match status" value="1"/>
</dbReference>
<proteinExistence type="predicted"/>
<organism evidence="5 6">
    <name type="scientific">Duganella aceris</name>
    <dbReference type="NCBI Taxonomy" id="2703883"/>
    <lineage>
        <taxon>Bacteria</taxon>
        <taxon>Pseudomonadati</taxon>
        <taxon>Pseudomonadota</taxon>
        <taxon>Betaproteobacteria</taxon>
        <taxon>Burkholderiales</taxon>
        <taxon>Oxalobacteraceae</taxon>
        <taxon>Telluria group</taxon>
        <taxon>Duganella</taxon>
    </lineage>
</organism>
<dbReference type="SUPFAM" id="SSF46689">
    <property type="entry name" value="Homeodomain-like"/>
    <property type="match status" value="2"/>
</dbReference>
<comment type="caution">
    <text evidence="5">The sequence shown here is derived from an EMBL/GenBank/DDBJ whole genome shotgun (WGS) entry which is preliminary data.</text>
</comment>
<dbReference type="Gene3D" id="1.10.10.60">
    <property type="entry name" value="Homeodomain-like"/>
    <property type="match status" value="2"/>
</dbReference>
<protein>
    <submittedName>
        <fullName evidence="5">AraC family transcriptional regulator</fullName>
    </submittedName>
</protein>
<dbReference type="PROSITE" id="PS01124">
    <property type="entry name" value="HTH_ARAC_FAMILY_2"/>
    <property type="match status" value="1"/>
</dbReference>
<evidence type="ECO:0000313" key="6">
    <source>
        <dbReference type="Proteomes" id="UP000666369"/>
    </source>
</evidence>
<evidence type="ECO:0000259" key="4">
    <source>
        <dbReference type="PROSITE" id="PS01124"/>
    </source>
</evidence>
<evidence type="ECO:0000256" key="2">
    <source>
        <dbReference type="ARBA" id="ARBA00023125"/>
    </source>
</evidence>
<dbReference type="InterPro" id="IPR018062">
    <property type="entry name" value="HTH_AraC-typ_CS"/>
</dbReference>
<evidence type="ECO:0000256" key="3">
    <source>
        <dbReference type="ARBA" id="ARBA00023163"/>
    </source>
</evidence>
<keyword evidence="3" id="KW-0804">Transcription</keyword>
<gene>
    <name evidence="5" type="ORF">GW587_12525</name>
</gene>
<reference evidence="5 6" key="1">
    <citation type="submission" date="2020-01" db="EMBL/GenBank/DDBJ databases">
        <authorList>
            <person name="Lee S.D."/>
        </authorList>
    </citation>
    <scope>NUCLEOTIDE SEQUENCE [LARGE SCALE GENOMIC DNA]</scope>
    <source>
        <strain evidence="5 6">SAP-35</strain>
    </source>
</reference>